<proteinExistence type="inferred from homology"/>
<keyword evidence="3" id="KW-0238">DNA-binding</keyword>
<organism evidence="3 4">
    <name type="scientific">Sulfobacillus benefaciens</name>
    <dbReference type="NCBI Taxonomy" id="453960"/>
    <lineage>
        <taxon>Bacteria</taxon>
        <taxon>Bacillati</taxon>
        <taxon>Bacillota</taxon>
        <taxon>Clostridia</taxon>
        <taxon>Eubacteriales</taxon>
        <taxon>Clostridiales Family XVII. Incertae Sedis</taxon>
        <taxon>Sulfobacillus</taxon>
    </lineage>
</organism>
<gene>
    <name evidence="3" type="ORF">C7B43_18860</name>
</gene>
<dbReference type="InterPro" id="IPR010982">
    <property type="entry name" value="Lambda_DNA-bd_dom_sf"/>
</dbReference>
<feature type="domain" description="HTH cro/C1-type" evidence="2">
    <location>
        <begin position="10"/>
        <end position="64"/>
    </location>
</feature>
<dbReference type="AlphaFoldDB" id="A0A2T2WQH8"/>
<dbReference type="PANTHER" id="PTHR43236">
    <property type="entry name" value="ANTITOXIN HIGA1"/>
    <property type="match status" value="1"/>
</dbReference>
<reference evidence="3 4" key="1">
    <citation type="journal article" date="2014" name="BMC Genomics">
        <title>Comparison of environmental and isolate Sulfobacillus genomes reveals diverse carbon, sulfur, nitrogen, and hydrogen metabolisms.</title>
        <authorList>
            <person name="Justice N.B."/>
            <person name="Norman A."/>
            <person name="Brown C.T."/>
            <person name="Singh A."/>
            <person name="Thomas B.C."/>
            <person name="Banfield J.F."/>
        </authorList>
    </citation>
    <scope>NUCLEOTIDE SEQUENCE [LARGE SCALE GENOMIC DNA]</scope>
    <source>
        <strain evidence="3">AMDSBA1</strain>
    </source>
</reference>
<dbReference type="GO" id="GO:0003677">
    <property type="term" value="F:DNA binding"/>
    <property type="evidence" value="ECO:0007669"/>
    <property type="project" value="UniProtKB-KW"/>
</dbReference>
<dbReference type="Gene3D" id="1.10.10.2910">
    <property type="match status" value="1"/>
</dbReference>
<dbReference type="EMBL" id="PXYT01000076">
    <property type="protein sequence ID" value="PSR24488.1"/>
    <property type="molecule type" value="Genomic_DNA"/>
</dbReference>
<dbReference type="Pfam" id="PF06114">
    <property type="entry name" value="Peptidase_M78"/>
    <property type="match status" value="1"/>
</dbReference>
<dbReference type="PROSITE" id="PS50943">
    <property type="entry name" value="HTH_CROC1"/>
    <property type="match status" value="1"/>
</dbReference>
<dbReference type="SMART" id="SM00530">
    <property type="entry name" value="HTH_XRE"/>
    <property type="match status" value="1"/>
</dbReference>
<evidence type="ECO:0000259" key="2">
    <source>
        <dbReference type="PROSITE" id="PS50943"/>
    </source>
</evidence>
<evidence type="ECO:0000313" key="3">
    <source>
        <dbReference type="EMBL" id="PSR24488.1"/>
    </source>
</evidence>
<evidence type="ECO:0000313" key="4">
    <source>
        <dbReference type="Proteomes" id="UP000242699"/>
    </source>
</evidence>
<dbReference type="CDD" id="cd00093">
    <property type="entry name" value="HTH_XRE"/>
    <property type="match status" value="1"/>
</dbReference>
<dbReference type="Gene3D" id="1.10.260.40">
    <property type="entry name" value="lambda repressor-like DNA-binding domains"/>
    <property type="match status" value="1"/>
</dbReference>
<dbReference type="InterPro" id="IPR052345">
    <property type="entry name" value="Rad_response_metalloprotease"/>
</dbReference>
<protein>
    <submittedName>
        <fullName evidence="3">DNA-binding protein</fullName>
    </submittedName>
</protein>
<dbReference type="SUPFAM" id="SSF47413">
    <property type="entry name" value="lambda repressor-like DNA-binding domains"/>
    <property type="match status" value="1"/>
</dbReference>
<dbReference type="InterPro" id="IPR001387">
    <property type="entry name" value="Cro/C1-type_HTH"/>
</dbReference>
<sequence length="386" mass="43885">MTPNVIGSNLRRLREAQGLTQERAAELSGLSRPAYRNIETGDSMPKVSTLQDIAAGLGVRLEDLVSPVRTLEQVRFRALKRMKSREQVLTEVARWLEDFNYLEDLLDKRVPYRLSRLARQLASVPAGESRAKQAARYVRDELGLALKGPIRDIAGLLESCGVKLYPISLVSNNFFGLSVSPQDGGPAIVVNVWERISVERWIFSAAHELGHLLLHLEAYRVDETQEDEVQENEANIFASYFLMPDDAFWLEWHRTYGLGFVDRVLKVKRIFLVSYKTVLYRLSEGQTSSVWARFQASFKRRTGKSLSGVDEPAALRPSSFQHSMSEVLRSQEPDSLSPSDFIEDRLSMLVRLAIEQEEITISRGAEILRLNLDEMRDRVSLWGTDE</sequence>
<dbReference type="PANTHER" id="PTHR43236:SF1">
    <property type="entry name" value="BLL7220 PROTEIN"/>
    <property type="match status" value="1"/>
</dbReference>
<dbReference type="Proteomes" id="UP000242699">
    <property type="component" value="Unassembled WGS sequence"/>
</dbReference>
<evidence type="ECO:0000256" key="1">
    <source>
        <dbReference type="ARBA" id="ARBA00007227"/>
    </source>
</evidence>
<accession>A0A2T2WQH8</accession>
<dbReference type="Pfam" id="PF01381">
    <property type="entry name" value="HTH_3"/>
    <property type="match status" value="1"/>
</dbReference>
<dbReference type="InterPro" id="IPR010359">
    <property type="entry name" value="IrrE_HExxH"/>
</dbReference>
<name>A0A2T2WQH8_9FIRM</name>
<comment type="caution">
    <text evidence="3">The sequence shown here is derived from an EMBL/GenBank/DDBJ whole genome shotgun (WGS) entry which is preliminary data.</text>
</comment>
<comment type="similarity">
    <text evidence="1">Belongs to the short-chain fatty acyl-CoA assimilation regulator (ScfR) family.</text>
</comment>